<feature type="transmembrane region" description="Helical" evidence="7">
    <location>
        <begin position="538"/>
        <end position="557"/>
    </location>
</feature>
<comment type="similarity">
    <text evidence="2">Belongs to the CorA metal ion transporter (MIT) (TC 1.A.35) family.</text>
</comment>
<dbReference type="EMBL" id="JAVFKY010000001">
    <property type="protein sequence ID" value="KAK5583432.1"/>
    <property type="molecule type" value="Genomic_DNA"/>
</dbReference>
<dbReference type="SUPFAM" id="SSF143865">
    <property type="entry name" value="CorA soluble domain-like"/>
    <property type="match status" value="1"/>
</dbReference>
<evidence type="ECO:0000256" key="3">
    <source>
        <dbReference type="ARBA" id="ARBA00022692"/>
    </source>
</evidence>
<evidence type="ECO:0000313" key="9">
    <source>
        <dbReference type="Proteomes" id="UP001344447"/>
    </source>
</evidence>
<feature type="compositionally biased region" description="Polar residues" evidence="6">
    <location>
        <begin position="1"/>
        <end position="19"/>
    </location>
</feature>
<dbReference type="InterPro" id="IPR045861">
    <property type="entry name" value="CorA_cytoplasmic_dom"/>
</dbReference>
<dbReference type="Gene3D" id="3.30.460.20">
    <property type="entry name" value="CorA soluble domain-like"/>
    <property type="match status" value="1"/>
</dbReference>
<comment type="subcellular location">
    <subcellularLocation>
        <location evidence="1">Membrane</location>
        <topology evidence="1">Multi-pass membrane protein</topology>
    </subcellularLocation>
</comment>
<evidence type="ECO:0000256" key="6">
    <source>
        <dbReference type="SAM" id="MobiDB-lite"/>
    </source>
</evidence>
<dbReference type="Pfam" id="PF01544">
    <property type="entry name" value="CorA"/>
    <property type="match status" value="1"/>
</dbReference>
<dbReference type="Gene3D" id="1.20.58.340">
    <property type="entry name" value="Magnesium transport protein CorA, transmembrane region"/>
    <property type="match status" value="2"/>
</dbReference>
<feature type="compositionally biased region" description="Gly residues" evidence="6">
    <location>
        <begin position="260"/>
        <end position="269"/>
    </location>
</feature>
<dbReference type="GO" id="GO:0016020">
    <property type="term" value="C:membrane"/>
    <property type="evidence" value="ECO:0007669"/>
    <property type="project" value="UniProtKB-SubCell"/>
</dbReference>
<accession>A0AAN7Z0N1</accession>
<keyword evidence="9" id="KW-1185">Reference proteome</keyword>
<feature type="compositionally biased region" description="Basic and acidic residues" evidence="6">
    <location>
        <begin position="34"/>
        <end position="43"/>
    </location>
</feature>
<dbReference type="PANTHER" id="PTHR21535:SF89">
    <property type="entry name" value="MAGNESIUM TRANSPORTER"/>
    <property type="match status" value="1"/>
</dbReference>
<sequence length="602" mass="67617">MDKLLTTSKDGSPINNKSCGSVEGDGDNALNKEVSIEKNKSDNENNNDNNDNNSKNDNNDNNSKNDNNYYSNNNNNNFAKGNIKKLKIRIVNKETDYKDEYSFQEFIKFSNELIEERGHTIRNTPSVTDFQNPQIVMVSVNSPIPTPRTITTTTTTTIPNDNNNNNNNNINSDDINNDGLLGTSMSSFLPTSPLVDDSIGLKSPLINPTANQLKSLTSGGSFYLNTNPDFTNSTNSLLEFSNHQRSNSSLVSRRVKNSSGGIGGSGGVGDKNQQTTIGEGDGDDYDDIVRNKKKNKDEKVYWIDLEGLSDEEISMVCNLYSIHHLTFEDITSEDSTEKCEEFSNYTFISTSETIYSYTDLVQSNIYMVQFSNFVLIFHEHPLDSIEDVFNAFRYLESGIIATSQWIVSTFFESFNEIYSELSDQLMKEVNVLDEFTLSEDAAHHSELYVRLGKATRKSTNLLSWIFIKNDMLSSLIRLTINKEDRIHLSNIKDRTVRLKQKIKMAEELLENISNIYISKVSLVLNEESHALNISMGKFSSLSVIFMPLNLIAAIFGMNVRLPGEADPDSTGESSFSAFISLMMIMVAIGSILTLFFKKLDWL</sequence>
<protein>
    <submittedName>
        <fullName evidence="8">Uncharacterized protein</fullName>
    </submittedName>
</protein>
<dbReference type="SUPFAM" id="SSF144083">
    <property type="entry name" value="Magnesium transport protein CorA, transmembrane region"/>
    <property type="match status" value="1"/>
</dbReference>
<dbReference type="InterPro" id="IPR044089">
    <property type="entry name" value="Alr1-like"/>
</dbReference>
<evidence type="ECO:0000256" key="2">
    <source>
        <dbReference type="ARBA" id="ARBA00009765"/>
    </source>
</evidence>
<evidence type="ECO:0000256" key="1">
    <source>
        <dbReference type="ARBA" id="ARBA00004141"/>
    </source>
</evidence>
<evidence type="ECO:0000256" key="7">
    <source>
        <dbReference type="SAM" id="Phobius"/>
    </source>
</evidence>
<gene>
    <name evidence="8" type="ORF">RB653_005025</name>
</gene>
<comment type="caution">
    <text evidence="8">The sequence shown here is derived from an EMBL/GenBank/DDBJ whole genome shotgun (WGS) entry which is preliminary data.</text>
</comment>
<evidence type="ECO:0000256" key="4">
    <source>
        <dbReference type="ARBA" id="ARBA00022989"/>
    </source>
</evidence>
<reference evidence="8 9" key="1">
    <citation type="submission" date="2023-11" db="EMBL/GenBank/DDBJ databases">
        <title>Dfirmibasis_genome.</title>
        <authorList>
            <person name="Edelbroek B."/>
            <person name="Kjellin J."/>
            <person name="Jerlstrom-Hultqvist J."/>
            <person name="Soderbom F."/>
        </authorList>
    </citation>
    <scope>NUCLEOTIDE SEQUENCE [LARGE SCALE GENOMIC DNA]</scope>
    <source>
        <strain evidence="8 9">TNS-C-14</strain>
    </source>
</reference>
<keyword evidence="5 7" id="KW-0472">Membrane</keyword>
<evidence type="ECO:0000256" key="5">
    <source>
        <dbReference type="ARBA" id="ARBA00023136"/>
    </source>
</evidence>
<dbReference type="CDD" id="cd12829">
    <property type="entry name" value="Alr1p-like"/>
    <property type="match status" value="1"/>
</dbReference>
<feature type="compositionally biased region" description="Low complexity" evidence="6">
    <location>
        <begin position="44"/>
        <end position="77"/>
    </location>
</feature>
<organism evidence="8 9">
    <name type="scientific">Dictyostelium firmibasis</name>
    <dbReference type="NCBI Taxonomy" id="79012"/>
    <lineage>
        <taxon>Eukaryota</taxon>
        <taxon>Amoebozoa</taxon>
        <taxon>Evosea</taxon>
        <taxon>Eumycetozoa</taxon>
        <taxon>Dictyostelia</taxon>
        <taxon>Dictyosteliales</taxon>
        <taxon>Dictyosteliaceae</taxon>
        <taxon>Dictyostelium</taxon>
    </lineage>
</organism>
<evidence type="ECO:0000313" key="8">
    <source>
        <dbReference type="EMBL" id="KAK5583432.1"/>
    </source>
</evidence>
<keyword evidence="3 7" id="KW-0812">Transmembrane</keyword>
<feature type="transmembrane region" description="Helical" evidence="7">
    <location>
        <begin position="577"/>
        <end position="596"/>
    </location>
</feature>
<keyword evidence="4 7" id="KW-1133">Transmembrane helix</keyword>
<name>A0AAN7Z0N1_9MYCE</name>
<dbReference type="Proteomes" id="UP001344447">
    <property type="component" value="Unassembled WGS sequence"/>
</dbReference>
<dbReference type="InterPro" id="IPR002523">
    <property type="entry name" value="MgTranspt_CorA/ZnTranspt_ZntB"/>
</dbReference>
<dbReference type="PANTHER" id="PTHR21535">
    <property type="entry name" value="MAGNESIUM AND COBALT TRANSPORT PROTEIN/MITOCHONDRIAL IMPORT INNER MEMBRANE TRANSLOCASE SUBUNIT TIM8"/>
    <property type="match status" value="1"/>
</dbReference>
<feature type="region of interest" description="Disordered" evidence="6">
    <location>
        <begin position="1"/>
        <end position="78"/>
    </location>
</feature>
<dbReference type="AlphaFoldDB" id="A0AAN7Z0N1"/>
<dbReference type="GO" id="GO:0010961">
    <property type="term" value="P:intracellular magnesium ion homeostasis"/>
    <property type="evidence" value="ECO:0007669"/>
    <property type="project" value="TreeGrafter"/>
</dbReference>
<proteinExistence type="inferred from homology"/>
<dbReference type="GO" id="GO:0015095">
    <property type="term" value="F:magnesium ion transmembrane transporter activity"/>
    <property type="evidence" value="ECO:0007669"/>
    <property type="project" value="InterPro"/>
</dbReference>
<feature type="region of interest" description="Disordered" evidence="6">
    <location>
        <begin position="243"/>
        <end position="284"/>
    </location>
</feature>
<dbReference type="InterPro" id="IPR045863">
    <property type="entry name" value="CorA_TM1_TM2"/>
</dbReference>